<dbReference type="EMBL" id="CP003316">
    <property type="protein sequence ID" value="AFA39413.1"/>
    <property type="molecule type" value="Genomic_DNA"/>
</dbReference>
<dbReference type="eggNOG" id="arCOG07050">
    <property type="taxonomic scope" value="Archaea"/>
</dbReference>
<dbReference type="AlphaFoldDB" id="H6Q932"/>
<dbReference type="STRING" id="698757.Pogu_1386"/>
<dbReference type="Proteomes" id="UP000009062">
    <property type="component" value="Chromosome"/>
</dbReference>
<dbReference type="HOGENOM" id="CLU_815397_0_0_2"/>
<keyword evidence="3" id="KW-1185">Reference proteome</keyword>
<name>H6Q932_PYROT</name>
<keyword evidence="1" id="KW-1133">Transmembrane helix</keyword>
<evidence type="ECO:0000313" key="2">
    <source>
        <dbReference type="EMBL" id="AFA39413.1"/>
    </source>
</evidence>
<gene>
    <name evidence="2" type="ordered locus">Pogu_1386</name>
</gene>
<reference evidence="2 3" key="1">
    <citation type="journal article" date="2012" name="Stand. Genomic Sci.">
        <title>Complete genome sequence of Pyrobaculum oguniense.</title>
        <authorList>
            <person name="Bernick D.L."/>
            <person name="Karplus K."/>
            <person name="Lui L.M."/>
            <person name="Coker J.K."/>
            <person name="Murphy J.N."/>
            <person name="Chan P.P."/>
            <person name="Cozen A.E."/>
            <person name="Lowe T.M."/>
        </authorList>
    </citation>
    <scope>NUCLEOTIDE SEQUENCE [LARGE SCALE GENOMIC DNA]</scope>
    <source>
        <strain evidence="2 3">TE7</strain>
    </source>
</reference>
<keyword evidence="1" id="KW-0472">Membrane</keyword>
<evidence type="ECO:0000256" key="1">
    <source>
        <dbReference type="SAM" id="Phobius"/>
    </source>
</evidence>
<evidence type="ECO:0000313" key="3">
    <source>
        <dbReference type="Proteomes" id="UP000009062"/>
    </source>
</evidence>
<protein>
    <submittedName>
        <fullName evidence="2">Uncharacterized protein</fullName>
    </submittedName>
</protein>
<keyword evidence="1" id="KW-0812">Transmembrane</keyword>
<organism evidence="2 3">
    <name type="scientific">Pyrobaculum oguniense (strain DSM 13380 / JCM 10595 / TE7)</name>
    <dbReference type="NCBI Taxonomy" id="698757"/>
    <lineage>
        <taxon>Archaea</taxon>
        <taxon>Thermoproteota</taxon>
        <taxon>Thermoprotei</taxon>
        <taxon>Thermoproteales</taxon>
        <taxon>Thermoproteaceae</taxon>
        <taxon>Pyrobaculum</taxon>
    </lineage>
</organism>
<proteinExistence type="predicted"/>
<sequence>MKLRRIFLGISVIKNINLEKNRYMGEEIQLEEPVSIKGGKKGIGGLLLGIAIGLVIGIAVGYYVNTATLQYAYNLLSSAQPPPPDAYIVGFKPGQMLLATPMGSPISVAAFDLKEPLEVLDYNTEYYLVKSGEYLYLYKTTGERVSRIYVEGLLKGYLHGGKAYVISQKGVAVYQLPDFVLEKEVNVNIHDAYMLKEEAPLLYVLTPNGLLVLNAQLAEVEKFSVSGMKLFVGAYYFFVWDGERLTSYYRNTGRTIASVTIGGGVKEMFACRGIFLVLTDGGIKAYKVPDLQFIKTVEVSGIRMRHDPSCSIVYVLGNDETHVVMVPSLSHHVVELSLDDVVVRSGASGVAVAAGGRQIALACGG</sequence>
<feature type="transmembrane region" description="Helical" evidence="1">
    <location>
        <begin position="43"/>
        <end position="64"/>
    </location>
</feature>
<dbReference type="KEGG" id="pog:Pogu_1386"/>
<accession>H6Q932</accession>